<accession>A0ABP0I1M0</accession>
<proteinExistence type="predicted"/>
<protein>
    <submittedName>
        <fullName evidence="2">Uncharacterized protein</fullName>
    </submittedName>
</protein>
<feature type="compositionally biased region" description="Basic residues" evidence="1">
    <location>
        <begin position="828"/>
        <end position="837"/>
    </location>
</feature>
<evidence type="ECO:0000313" key="2">
    <source>
        <dbReference type="EMBL" id="CAK8995841.1"/>
    </source>
</evidence>
<dbReference type="EMBL" id="CAXAMN010001703">
    <property type="protein sequence ID" value="CAK8995841.1"/>
    <property type="molecule type" value="Genomic_DNA"/>
</dbReference>
<sequence length="837" mass="93938">MVVLSFSLENGQSAESPDEECLPFKALHALSFNSRLRLYTEPDSLHSFWNDLKNSYKRADLQPALLLGITLSQMSHGPFTSGPNQYTRVQTAELLSEILTEDEFQALREAMLRDRGGREDYVNHIPEQKEDLPSLAAPKAKYKSWFQSIVAMYVLALDWSLNQLIIGKAVDMTKTKKASKGREASASAAAELDEIRRNYSNKLEMACHYYQDPLLPLEFKAMYWASSAVMREYQSTLEESTLRWRAARSKGQTWFPTVIQTMCSINDAETMKKLHISLERGQHYEVDTTEIELLNKYAVLAIEICSARCWSQSQYTIVLPNVFSLVHHETPQERQRGIRLVKKIWDAVLKAEEFVYGDGMMAADTKDALKQILKDMAWNNTQVTRELYLVCNQAAWQADHAEDELKWTRLEPTANDFTRCVGQTRFSVDEKKRGKTFDIPKAFALPACLRYKPSNLKVVDRSAGTAANHRSAAATAWIISNAVSDFRHAADAWTGCLLLKRKIYQNEKGKAYLCLGFRSYEYIVTKKELATGSLPRWMMNAEITGEGKWQMLPTELRLPCQIPDALSSFGSVWEVVGPPQPLLKSAVKAGVCMTAADLQKIQKILKYPLPPRGKGSGKSGNLVKQDFAEALVNMLWPEDTPEEKKRMVDALMGKTLPRVKCASDVIAAVKELGAEAERDFRELHQVALNQEAVEKERRLRGPNVQERQDQKTFTPHSLRKLLPPGQGRVKGFLDTHAATWDGPVRKLTETQALKECVLDFAWAKHLPTEEMIAAVVSNFDANTGMLDADTGMEEVASSSAAALPKAKGRGRGRSKAMPKASKAAPKAKTGRSRGGRH</sequence>
<evidence type="ECO:0000313" key="3">
    <source>
        <dbReference type="Proteomes" id="UP001642484"/>
    </source>
</evidence>
<feature type="compositionally biased region" description="Low complexity" evidence="1">
    <location>
        <begin position="817"/>
        <end position="827"/>
    </location>
</feature>
<comment type="caution">
    <text evidence="2">The sequence shown here is derived from an EMBL/GenBank/DDBJ whole genome shotgun (WGS) entry which is preliminary data.</text>
</comment>
<reference evidence="2 3" key="1">
    <citation type="submission" date="2024-02" db="EMBL/GenBank/DDBJ databases">
        <authorList>
            <person name="Chen Y."/>
            <person name="Shah S."/>
            <person name="Dougan E. K."/>
            <person name="Thang M."/>
            <person name="Chan C."/>
        </authorList>
    </citation>
    <scope>NUCLEOTIDE SEQUENCE [LARGE SCALE GENOMIC DNA]</scope>
</reference>
<name>A0ABP0I1M0_9DINO</name>
<gene>
    <name evidence="2" type="ORF">CCMP2556_LOCUS4196</name>
</gene>
<keyword evidence="3" id="KW-1185">Reference proteome</keyword>
<feature type="compositionally biased region" description="Basic residues" evidence="1">
    <location>
        <begin position="806"/>
        <end position="816"/>
    </location>
</feature>
<dbReference type="Proteomes" id="UP001642484">
    <property type="component" value="Unassembled WGS sequence"/>
</dbReference>
<feature type="region of interest" description="Disordered" evidence="1">
    <location>
        <begin position="797"/>
        <end position="837"/>
    </location>
</feature>
<evidence type="ECO:0000256" key="1">
    <source>
        <dbReference type="SAM" id="MobiDB-lite"/>
    </source>
</evidence>
<organism evidence="2 3">
    <name type="scientific">Durusdinium trenchii</name>
    <dbReference type="NCBI Taxonomy" id="1381693"/>
    <lineage>
        <taxon>Eukaryota</taxon>
        <taxon>Sar</taxon>
        <taxon>Alveolata</taxon>
        <taxon>Dinophyceae</taxon>
        <taxon>Suessiales</taxon>
        <taxon>Symbiodiniaceae</taxon>
        <taxon>Durusdinium</taxon>
    </lineage>
</organism>